<accession>M8A6X8</accession>
<reference evidence="1" key="1">
    <citation type="journal article" date="2013" name="Nature">
        <title>Draft genome of the wheat A-genome progenitor Triticum urartu.</title>
        <authorList>
            <person name="Ling H.Q."/>
            <person name="Zhao S."/>
            <person name="Liu D."/>
            <person name="Wang J."/>
            <person name="Sun H."/>
            <person name="Zhang C."/>
            <person name="Fan H."/>
            <person name="Li D."/>
            <person name="Dong L."/>
            <person name="Tao Y."/>
            <person name="Gao C."/>
            <person name="Wu H."/>
            <person name="Li Y."/>
            <person name="Cui Y."/>
            <person name="Guo X."/>
            <person name="Zheng S."/>
            <person name="Wang B."/>
            <person name="Yu K."/>
            <person name="Liang Q."/>
            <person name="Yang W."/>
            <person name="Lou X."/>
            <person name="Chen J."/>
            <person name="Feng M."/>
            <person name="Jian J."/>
            <person name="Zhang X."/>
            <person name="Luo G."/>
            <person name="Jiang Y."/>
            <person name="Liu J."/>
            <person name="Wang Z."/>
            <person name="Sha Y."/>
            <person name="Zhang B."/>
            <person name="Wu H."/>
            <person name="Tang D."/>
            <person name="Shen Q."/>
            <person name="Xue P."/>
            <person name="Zou S."/>
            <person name="Wang X."/>
            <person name="Liu X."/>
            <person name="Wang F."/>
            <person name="Yang Y."/>
            <person name="An X."/>
            <person name="Dong Z."/>
            <person name="Zhang K."/>
            <person name="Zhang X."/>
            <person name="Luo M.C."/>
            <person name="Dvorak J."/>
            <person name="Tong Y."/>
            <person name="Wang J."/>
            <person name="Yang H."/>
            <person name="Li Z."/>
            <person name="Wang D."/>
            <person name="Zhang A."/>
            <person name="Wang J."/>
        </authorList>
    </citation>
    <scope>NUCLEOTIDE SEQUENCE</scope>
</reference>
<proteinExistence type="predicted"/>
<gene>
    <name evidence="1" type="ORF">TRIUR3_23939</name>
</gene>
<dbReference type="AlphaFoldDB" id="M8A6X8"/>
<dbReference type="EMBL" id="KD015063">
    <property type="protein sequence ID" value="EMS67766.1"/>
    <property type="molecule type" value="Genomic_DNA"/>
</dbReference>
<sequence length="243" mass="27237">MGVKYLYQRLPPKTRELLLPETSTTTTLKEFGFVKFIYVCVRLHTRDSSSTSTGHPNVYERCTTPEGLGYRQVPAPARLHGRSFHYYTETARSTMFCCPVRSRQVPEDHIGTKYIYAIFRIAKNVKHPFEMKRPTSSNDPKYLSENKTYTATVARIETDKSEDASTTPNQVGSGNVAIVRTRSTTPVCLLHGLLLLPCGISGKMTIPSKSLLSLLASCSLFAMPMLRYLPLAYHASHIVEPSL</sequence>
<name>M8A6X8_TRIUA</name>
<evidence type="ECO:0000313" key="1">
    <source>
        <dbReference type="EMBL" id="EMS67766.1"/>
    </source>
</evidence>
<protein>
    <submittedName>
        <fullName evidence="1">Uncharacterized protein</fullName>
    </submittedName>
</protein>
<organism evidence="1">
    <name type="scientific">Triticum urartu</name>
    <name type="common">Red wild einkorn</name>
    <name type="synonym">Crithodium urartu</name>
    <dbReference type="NCBI Taxonomy" id="4572"/>
    <lineage>
        <taxon>Eukaryota</taxon>
        <taxon>Viridiplantae</taxon>
        <taxon>Streptophyta</taxon>
        <taxon>Embryophyta</taxon>
        <taxon>Tracheophyta</taxon>
        <taxon>Spermatophyta</taxon>
        <taxon>Magnoliopsida</taxon>
        <taxon>Liliopsida</taxon>
        <taxon>Poales</taxon>
        <taxon>Poaceae</taxon>
        <taxon>BOP clade</taxon>
        <taxon>Pooideae</taxon>
        <taxon>Triticodae</taxon>
        <taxon>Triticeae</taxon>
        <taxon>Triticinae</taxon>
        <taxon>Triticum</taxon>
    </lineage>
</organism>